<evidence type="ECO:0000259" key="18">
    <source>
        <dbReference type="PROSITE" id="PS51698"/>
    </source>
</evidence>
<evidence type="ECO:0000256" key="13">
    <source>
        <dbReference type="ARBA" id="ARBA00056267"/>
    </source>
</evidence>
<evidence type="ECO:0000256" key="7">
    <source>
        <dbReference type="ARBA" id="ARBA00022490"/>
    </source>
</evidence>
<feature type="region of interest" description="Disordered" evidence="17">
    <location>
        <begin position="1"/>
        <end position="120"/>
    </location>
</feature>
<sequence>MSELTPDEIRRRRLARLQGGGGANSSTGQSTPPSQSTETAVGDNPPTAHSNKETVPPQEVHITPSPGGAHSMEVETCSDVTGESQQSDKGQSQLDVDSGIETMEVDDPEPKRKRNISIGSEATEDQVKKSLCRVFAVSWSEESSKTYKVLHLRELAVVAAVSSTKLSDLRDLINQMIMEAVLVIQDAPFTQDMSPPTGHEFLESSTSNIIGYWQGTSYHSFREFSSKIIISPSMQLVILKYLLDCYDRVAAEEKNAPKRTSIPPLSDALSIARSQCVCYTSLVLQGAFSQQPRSQSGYSALIPFLLSHNLPRGFLPELVHTIHEDKAAFHRVFSPVLQYLSRCTATLGLNSDTYRDPLTVMTELCSIKAPGNNRPICNLMVEQPNWLPGSVSQACGMETEKLTLLGPFLGLSIFAEDDVKVVDEYFAAHHMSQDNAWAIYKSLMGILEDVRTQCYHILHNLLVNSSTREPTLTFIAKVLERNAKRSQIQFDERFLSGDGFMLNLMSVLQKLSEKVDLDKIDIYYPFHHTNRVILAGKARMRFTEKEVEEWEQQISKKPKPEVKFSTECFFLTLHCHHLSILPVTRKYQRRLRAIRDLHRLISDMEAAESQWKNLPTAGRSREQLKRWKSQYQRLQKSKMCADAGVLDKDMLLRCLSFYTRTADLLMRVADPENRCSEVPLPAEIPDYFSALPEFYLEDMADFILFVLQYMPGGIVEPEHKMMLRLLLVMLCSQNYLRNPYLTAKLVEVLFVLQPSIQPKTEQVNMELLMSDVAINNLVPSLMKFYTDVETTGASNEFYDKFTIRYHISIIFKTMWSIHSHQVMYMREAQSGRQFVRFVNMLMNDTTFLLDESLDCLKRIHEVQELMDNQAKWNALSKEQQQSKTLQLSSDERQCRNYLTLATETVEMFHYLTTKIVEPFLVPELADRLSAMLNFNLHQLCGPKCKSLKVKNPEKYGWEPKKLLNILTDIYLHLDCAAFAQAIANDERSYRKELFDNAVDCMVKACIKTPDEINSFKELQEKVDGYLIQKHKAEVEFGDIPDEFRDPLMDTLMVDPVILPGGTVMERAIITRHLLNSQTDPFNRQPLREEELVPATELKKKISSWLAEKKNSK</sequence>
<evidence type="ECO:0000256" key="10">
    <source>
        <dbReference type="ARBA" id="ARBA00022786"/>
    </source>
</evidence>
<dbReference type="InterPro" id="IPR045132">
    <property type="entry name" value="UBE4"/>
</dbReference>
<keyword evidence="12" id="KW-0539">Nucleus</keyword>
<protein>
    <recommendedName>
        <fullName evidence="14">Ubiquitin conjugation factor E4 B</fullName>
        <ecNumber evidence="6">2.3.2.27</ecNumber>
    </recommendedName>
    <alternativeName>
        <fullName evidence="16">RING-type E3 ubiquitin transferase E4 B</fullName>
    </alternativeName>
    <alternativeName>
        <fullName evidence="15">Ubiquitin fusion degradation protein 2</fullName>
    </alternativeName>
</protein>
<evidence type="ECO:0000256" key="3">
    <source>
        <dbReference type="ARBA" id="ARBA00004496"/>
    </source>
</evidence>
<dbReference type="CDD" id="cd16658">
    <property type="entry name" value="RING-Ubox_UBE4B"/>
    <property type="match status" value="1"/>
</dbReference>
<comment type="similarity">
    <text evidence="5">Belongs to the ubiquitin conjugation factor E4 family.</text>
</comment>
<feature type="compositionally biased region" description="Polar residues" evidence="17">
    <location>
        <begin position="78"/>
        <end position="95"/>
    </location>
</feature>
<evidence type="ECO:0000256" key="12">
    <source>
        <dbReference type="ARBA" id="ARBA00023242"/>
    </source>
</evidence>
<dbReference type="PANTHER" id="PTHR13931:SF2">
    <property type="entry name" value="UBIQUITIN CONJUGATION FACTOR E4 B"/>
    <property type="match status" value="1"/>
</dbReference>
<dbReference type="EC" id="2.3.2.27" evidence="6"/>
<evidence type="ECO:0000256" key="17">
    <source>
        <dbReference type="SAM" id="MobiDB-lite"/>
    </source>
</evidence>
<dbReference type="Pfam" id="PF10408">
    <property type="entry name" value="Ufd2P_core"/>
    <property type="match status" value="1"/>
</dbReference>
<dbReference type="AlphaFoldDB" id="A0A0B6ZR73"/>
<dbReference type="UniPathway" id="UPA00143"/>
<comment type="function">
    <text evidence="13">Ubiquitin-protein ligase that probably functions as an E3 ligase in conjunction with specific E1 and E2 ligases. May also function as an E4 ligase mediating the assembly of polyubiquitin chains on substrates ubiquitinated by another E3 ubiquitin ligase. May regulate myosin assembly in striated muscles together with STUB1 and VCP/p97 by targeting myosin chaperone UNC45B for proteasomal degradation.</text>
</comment>
<comment type="pathway">
    <text evidence="4">Protein modification; protein ubiquitination.</text>
</comment>
<dbReference type="InterPro" id="IPR003613">
    <property type="entry name" value="Ubox_domain"/>
</dbReference>
<dbReference type="InterPro" id="IPR019474">
    <property type="entry name" value="Ub_conjug_fac_E4_core"/>
</dbReference>
<evidence type="ECO:0000256" key="2">
    <source>
        <dbReference type="ARBA" id="ARBA00004123"/>
    </source>
</evidence>
<organism evidence="19">
    <name type="scientific">Arion vulgaris</name>
    <dbReference type="NCBI Taxonomy" id="1028688"/>
    <lineage>
        <taxon>Eukaryota</taxon>
        <taxon>Metazoa</taxon>
        <taxon>Spiralia</taxon>
        <taxon>Lophotrochozoa</taxon>
        <taxon>Mollusca</taxon>
        <taxon>Gastropoda</taxon>
        <taxon>Heterobranchia</taxon>
        <taxon>Euthyneura</taxon>
        <taxon>Panpulmonata</taxon>
        <taxon>Eupulmonata</taxon>
        <taxon>Stylommatophora</taxon>
        <taxon>Helicina</taxon>
        <taxon>Arionoidea</taxon>
        <taxon>Arionidae</taxon>
        <taxon>Arion</taxon>
    </lineage>
</organism>
<gene>
    <name evidence="19" type="primary">ORF76733</name>
</gene>
<evidence type="ECO:0000256" key="1">
    <source>
        <dbReference type="ARBA" id="ARBA00000900"/>
    </source>
</evidence>
<dbReference type="PROSITE" id="PS51698">
    <property type="entry name" value="U_BOX"/>
    <property type="match status" value="1"/>
</dbReference>
<dbReference type="GO" id="GO:0000209">
    <property type="term" value="P:protein polyubiquitination"/>
    <property type="evidence" value="ECO:0007669"/>
    <property type="project" value="TreeGrafter"/>
</dbReference>
<dbReference type="GO" id="GO:0036503">
    <property type="term" value="P:ERAD pathway"/>
    <property type="evidence" value="ECO:0007669"/>
    <property type="project" value="InterPro"/>
</dbReference>
<keyword evidence="11" id="KW-0007">Acetylation</keyword>
<evidence type="ECO:0000256" key="15">
    <source>
        <dbReference type="ARBA" id="ARBA00081821"/>
    </source>
</evidence>
<accession>A0A0B6ZR73</accession>
<keyword evidence="8" id="KW-0597">Phosphoprotein</keyword>
<dbReference type="GO" id="GO:0005634">
    <property type="term" value="C:nucleus"/>
    <property type="evidence" value="ECO:0007669"/>
    <property type="project" value="UniProtKB-SubCell"/>
</dbReference>
<feature type="compositionally biased region" description="Low complexity" evidence="17">
    <location>
        <begin position="25"/>
        <end position="39"/>
    </location>
</feature>
<evidence type="ECO:0000256" key="16">
    <source>
        <dbReference type="ARBA" id="ARBA00083610"/>
    </source>
</evidence>
<keyword evidence="7" id="KW-0963">Cytoplasm</keyword>
<dbReference type="SMART" id="SM00504">
    <property type="entry name" value="Ubox"/>
    <property type="match status" value="1"/>
</dbReference>
<name>A0A0B6ZR73_9EUPU</name>
<dbReference type="Gene3D" id="3.30.40.10">
    <property type="entry name" value="Zinc/RING finger domain, C3HC4 (zinc finger)"/>
    <property type="match status" value="1"/>
</dbReference>
<reference evidence="19" key="1">
    <citation type="submission" date="2014-12" db="EMBL/GenBank/DDBJ databases">
        <title>Insight into the proteome of Arion vulgaris.</title>
        <authorList>
            <person name="Aradska J."/>
            <person name="Bulat T."/>
            <person name="Smidak R."/>
            <person name="Sarate P."/>
            <person name="Gangsoo J."/>
            <person name="Sialana F."/>
            <person name="Bilban M."/>
            <person name="Lubec G."/>
        </authorList>
    </citation>
    <scope>NUCLEOTIDE SEQUENCE</scope>
    <source>
        <tissue evidence="19">Skin</tissue>
    </source>
</reference>
<dbReference type="SUPFAM" id="SSF57850">
    <property type="entry name" value="RING/U-box"/>
    <property type="match status" value="1"/>
</dbReference>
<evidence type="ECO:0000256" key="5">
    <source>
        <dbReference type="ARBA" id="ARBA00007434"/>
    </source>
</evidence>
<evidence type="ECO:0000256" key="4">
    <source>
        <dbReference type="ARBA" id="ARBA00004906"/>
    </source>
</evidence>
<evidence type="ECO:0000313" key="19">
    <source>
        <dbReference type="EMBL" id="CEK71053.1"/>
    </source>
</evidence>
<keyword evidence="10" id="KW-0833">Ubl conjugation pathway</keyword>
<dbReference type="Pfam" id="PF04564">
    <property type="entry name" value="U-box"/>
    <property type="match status" value="1"/>
</dbReference>
<dbReference type="GO" id="GO:0000151">
    <property type="term" value="C:ubiquitin ligase complex"/>
    <property type="evidence" value="ECO:0007669"/>
    <property type="project" value="InterPro"/>
</dbReference>
<dbReference type="PANTHER" id="PTHR13931">
    <property type="entry name" value="UBIQUITINATION FACTOR E4"/>
    <property type="match status" value="1"/>
</dbReference>
<dbReference type="GO" id="GO:0005737">
    <property type="term" value="C:cytoplasm"/>
    <property type="evidence" value="ECO:0007669"/>
    <property type="project" value="UniProtKB-SubCell"/>
</dbReference>
<dbReference type="GO" id="GO:0006511">
    <property type="term" value="P:ubiquitin-dependent protein catabolic process"/>
    <property type="evidence" value="ECO:0007669"/>
    <property type="project" value="InterPro"/>
</dbReference>
<dbReference type="EMBL" id="HACG01024188">
    <property type="protein sequence ID" value="CEK71053.1"/>
    <property type="molecule type" value="Transcribed_RNA"/>
</dbReference>
<keyword evidence="9" id="KW-0808">Transferase</keyword>
<dbReference type="InterPro" id="IPR013083">
    <property type="entry name" value="Znf_RING/FYVE/PHD"/>
</dbReference>
<dbReference type="GO" id="GO:0034450">
    <property type="term" value="F:ubiquitin-ubiquitin ligase activity"/>
    <property type="evidence" value="ECO:0007669"/>
    <property type="project" value="InterPro"/>
</dbReference>
<feature type="domain" description="U-box" evidence="18">
    <location>
        <begin position="1038"/>
        <end position="1111"/>
    </location>
</feature>
<evidence type="ECO:0000256" key="8">
    <source>
        <dbReference type="ARBA" id="ARBA00022553"/>
    </source>
</evidence>
<comment type="subcellular location">
    <subcellularLocation>
        <location evidence="3">Cytoplasm</location>
    </subcellularLocation>
    <subcellularLocation>
        <location evidence="2">Nucleus</location>
    </subcellularLocation>
</comment>
<evidence type="ECO:0000256" key="6">
    <source>
        <dbReference type="ARBA" id="ARBA00012483"/>
    </source>
</evidence>
<evidence type="ECO:0000256" key="14">
    <source>
        <dbReference type="ARBA" id="ARBA00072779"/>
    </source>
</evidence>
<comment type="catalytic activity">
    <reaction evidence="1">
        <text>S-ubiquitinyl-[E2 ubiquitin-conjugating enzyme]-L-cysteine + [acceptor protein]-L-lysine = [E2 ubiquitin-conjugating enzyme]-L-cysteine + N(6)-ubiquitinyl-[acceptor protein]-L-lysine.</text>
        <dbReference type="EC" id="2.3.2.27"/>
    </reaction>
</comment>
<evidence type="ECO:0000256" key="9">
    <source>
        <dbReference type="ARBA" id="ARBA00022679"/>
    </source>
</evidence>
<proteinExistence type="inferred from homology"/>
<evidence type="ECO:0000256" key="11">
    <source>
        <dbReference type="ARBA" id="ARBA00022990"/>
    </source>
</evidence>
<dbReference type="FunFam" id="3.30.40.10:FF:000060">
    <property type="entry name" value="ubiquitin conjugation factor E4 B"/>
    <property type="match status" value="1"/>
</dbReference>